<proteinExistence type="inferred from homology"/>
<feature type="domain" description="ABC transmembrane type-1" evidence="9">
    <location>
        <begin position="60"/>
        <end position="248"/>
    </location>
</feature>
<keyword evidence="4" id="KW-1003">Cell membrane</keyword>
<dbReference type="GO" id="GO:0055085">
    <property type="term" value="P:transmembrane transport"/>
    <property type="evidence" value="ECO:0007669"/>
    <property type="project" value="InterPro"/>
</dbReference>
<dbReference type="EMBL" id="CP001928">
    <property type="protein sequence ID" value="ADI38283.1"/>
    <property type="molecule type" value="Genomic_DNA"/>
</dbReference>
<dbReference type="Proteomes" id="UP000001505">
    <property type="component" value="Chromosome"/>
</dbReference>
<evidence type="ECO:0000313" key="11">
    <source>
        <dbReference type="Proteomes" id="UP000001505"/>
    </source>
</evidence>
<feature type="transmembrane region" description="Helical" evidence="8">
    <location>
        <begin position="128"/>
        <end position="148"/>
    </location>
</feature>
<dbReference type="eggNOG" id="COG1177">
    <property type="taxonomic scope" value="Bacteria"/>
</dbReference>
<dbReference type="PANTHER" id="PTHR43848">
    <property type="entry name" value="PUTRESCINE TRANSPORT SYSTEM PERMEASE PROTEIN POTI"/>
    <property type="match status" value="1"/>
</dbReference>
<feature type="transmembrane region" description="Helical" evidence="8">
    <location>
        <begin position="98"/>
        <end position="122"/>
    </location>
</feature>
<keyword evidence="6 8" id="KW-1133">Transmembrane helix</keyword>
<dbReference type="PANTHER" id="PTHR43848:SF2">
    <property type="entry name" value="PUTRESCINE TRANSPORT SYSTEM PERMEASE PROTEIN POTI"/>
    <property type="match status" value="1"/>
</dbReference>
<dbReference type="GO" id="GO:0005886">
    <property type="term" value="C:plasma membrane"/>
    <property type="evidence" value="ECO:0007669"/>
    <property type="project" value="UniProtKB-SubCell"/>
</dbReference>
<name>D6YVX2_WADCW</name>
<keyword evidence="7 8" id="KW-0472">Membrane</keyword>
<evidence type="ECO:0000256" key="4">
    <source>
        <dbReference type="ARBA" id="ARBA00022475"/>
    </source>
</evidence>
<feature type="transmembrane region" description="Helical" evidence="8">
    <location>
        <begin position="64"/>
        <end position="86"/>
    </location>
</feature>
<dbReference type="CDD" id="cd06261">
    <property type="entry name" value="TM_PBP2"/>
    <property type="match status" value="1"/>
</dbReference>
<evidence type="ECO:0000256" key="6">
    <source>
        <dbReference type="ARBA" id="ARBA00022989"/>
    </source>
</evidence>
<reference evidence="10 11" key="1">
    <citation type="journal article" date="2010" name="PLoS ONE">
        <title>The Waddlia genome: a window into chlamydial biology.</title>
        <authorList>
            <person name="Bertelli C."/>
            <person name="Collyn F."/>
            <person name="Croxatto A."/>
            <person name="Ruckert C."/>
            <person name="Polkinghorne A."/>
            <person name="Kebbi-Beghdadi C."/>
            <person name="Goesmann A."/>
            <person name="Vaughan L."/>
            <person name="Greub G."/>
        </authorList>
    </citation>
    <scope>NUCLEOTIDE SEQUENCE [LARGE SCALE GENOMIC DNA]</scope>
    <source>
        <strain evidence="11">ATCC VR-1470 / WSU 86-1044</strain>
    </source>
</reference>
<comment type="similarity">
    <text evidence="2">Belongs to the binding-protein-dependent transport system permease family. CysTW subfamily.</text>
</comment>
<dbReference type="SUPFAM" id="SSF161098">
    <property type="entry name" value="MetI-like"/>
    <property type="match status" value="1"/>
</dbReference>
<evidence type="ECO:0000256" key="7">
    <source>
        <dbReference type="ARBA" id="ARBA00023136"/>
    </source>
</evidence>
<feature type="transmembrane region" description="Helical" evidence="8">
    <location>
        <begin position="201"/>
        <end position="222"/>
    </location>
</feature>
<dbReference type="AlphaFoldDB" id="D6YVX2"/>
<dbReference type="RefSeq" id="WP_013181997.1">
    <property type="nucleotide sequence ID" value="NC_014225.1"/>
</dbReference>
<dbReference type="Pfam" id="PF00528">
    <property type="entry name" value="BPD_transp_1"/>
    <property type="match status" value="1"/>
</dbReference>
<evidence type="ECO:0000259" key="9">
    <source>
        <dbReference type="PROSITE" id="PS50928"/>
    </source>
</evidence>
<organism evidence="10 11">
    <name type="scientific">Waddlia chondrophila (strain ATCC VR-1470 / WSU 86-1044)</name>
    <dbReference type="NCBI Taxonomy" id="716544"/>
    <lineage>
        <taxon>Bacteria</taxon>
        <taxon>Pseudomonadati</taxon>
        <taxon>Chlamydiota</taxon>
        <taxon>Chlamydiia</taxon>
        <taxon>Parachlamydiales</taxon>
        <taxon>Waddliaceae</taxon>
        <taxon>Waddlia</taxon>
    </lineage>
</organism>
<dbReference type="OrthoDB" id="9782004at2"/>
<comment type="subcellular location">
    <subcellularLocation>
        <location evidence="1 8">Cell membrane</location>
        <topology evidence="1 8">Multi-pass membrane protein</topology>
    </subcellularLocation>
</comment>
<gene>
    <name evidence="10" type="primary">potC</name>
    <name evidence="10" type="ordered locus">wcw_0922</name>
</gene>
<dbReference type="KEGG" id="wch:wcw_0922"/>
<dbReference type="STRING" id="716544.wcw_0922"/>
<accession>D6YVX2</accession>
<dbReference type="InterPro" id="IPR051789">
    <property type="entry name" value="Bact_Polyamine_Transport"/>
</dbReference>
<evidence type="ECO:0000256" key="1">
    <source>
        <dbReference type="ARBA" id="ARBA00004651"/>
    </source>
</evidence>
<dbReference type="Gene3D" id="1.10.3720.10">
    <property type="entry name" value="MetI-like"/>
    <property type="match status" value="1"/>
</dbReference>
<dbReference type="InterPro" id="IPR035906">
    <property type="entry name" value="MetI-like_sf"/>
</dbReference>
<evidence type="ECO:0000256" key="2">
    <source>
        <dbReference type="ARBA" id="ARBA00007069"/>
    </source>
</evidence>
<keyword evidence="5 8" id="KW-0812">Transmembrane</keyword>
<dbReference type="HOGENOM" id="CLU_016047_3_0_0"/>
<protein>
    <submittedName>
        <fullName evidence="10">Spermidine/putrescine transport system permease protein potC</fullName>
    </submittedName>
</protein>
<keyword evidence="11" id="KW-1185">Reference proteome</keyword>
<evidence type="ECO:0000313" key="10">
    <source>
        <dbReference type="EMBL" id="ADI38283.1"/>
    </source>
</evidence>
<keyword evidence="3 8" id="KW-0813">Transport</keyword>
<dbReference type="InterPro" id="IPR000515">
    <property type="entry name" value="MetI-like"/>
</dbReference>
<feature type="transmembrane region" description="Helical" evidence="8">
    <location>
        <begin position="229"/>
        <end position="251"/>
    </location>
</feature>
<evidence type="ECO:0000256" key="3">
    <source>
        <dbReference type="ARBA" id="ARBA00022448"/>
    </source>
</evidence>
<sequence length="257" mass="28657">MIRSRLCFGVTIAIFIFLYVPILLLMINSFNASKYGTVWAGFSLKWYYTLFSEPDLWKALVNSMIIAVSSAATSLVLGSLAAFTIYRYRTPLQKVHYGLIYAPLLLPDILMGISLLMLFVAWNVKLGLFTIYIAHTTFCISYVTMLMLSKLQNFDYSLVEAAHDLGAGAFETFKKVIFPLITPGLVAAVLLSFTLSIDDFVITFFVAGEGSTTLPLYIYSMIKYGSTPIINALSTLILLGTFLLVFVYHTFAGEEQI</sequence>
<feature type="transmembrane region" description="Helical" evidence="8">
    <location>
        <begin position="7"/>
        <end position="27"/>
    </location>
</feature>
<feature type="transmembrane region" description="Helical" evidence="8">
    <location>
        <begin position="176"/>
        <end position="195"/>
    </location>
</feature>
<evidence type="ECO:0000256" key="8">
    <source>
        <dbReference type="RuleBase" id="RU363032"/>
    </source>
</evidence>
<dbReference type="PROSITE" id="PS50928">
    <property type="entry name" value="ABC_TM1"/>
    <property type="match status" value="1"/>
</dbReference>
<evidence type="ECO:0000256" key="5">
    <source>
        <dbReference type="ARBA" id="ARBA00022692"/>
    </source>
</evidence>